<dbReference type="STRING" id="1618369.UV54_C0045G0006"/>
<accession>A0A0G1C056</accession>
<dbReference type="EMBL" id="LCEW01000045">
    <property type="protein sequence ID" value="KKS78990.1"/>
    <property type="molecule type" value="Genomic_DNA"/>
</dbReference>
<proteinExistence type="predicted"/>
<keyword evidence="1" id="KW-1133">Transmembrane helix</keyword>
<name>A0A0G1C056_9BACT</name>
<dbReference type="PROSITE" id="PS00409">
    <property type="entry name" value="PROKAR_NTER_METHYL"/>
    <property type="match status" value="1"/>
</dbReference>
<comment type="caution">
    <text evidence="2">The sequence shown here is derived from an EMBL/GenBank/DDBJ whole genome shotgun (WGS) entry which is preliminary data.</text>
</comment>
<evidence type="ECO:0000313" key="3">
    <source>
        <dbReference type="Proteomes" id="UP000034213"/>
    </source>
</evidence>
<dbReference type="AlphaFoldDB" id="A0A0G1C056"/>
<evidence type="ECO:0000313" key="2">
    <source>
        <dbReference type="EMBL" id="KKS78990.1"/>
    </source>
</evidence>
<dbReference type="InterPro" id="IPR045584">
    <property type="entry name" value="Pilin-like"/>
</dbReference>
<keyword evidence="1" id="KW-0812">Transmembrane</keyword>
<sequence>MTKKTSAGLTLIEILTVFAILIILALAGFIAFHRKIDKANDAKRKDDLDRLRTTFEDYYSDHNNYPAADILNTCGGGGLKPYLPSIPCDPTANLPYCYIYYDDTQTFKILARLQDKTDPVIIENGCNHAELYCGYETECANPAADSTAFTYGVTSTNTVLPNPDLPHPGGGIYIFACDDSGACNSWDHFPDGCQFFADLNCDNMCADPNYWCDE</sequence>
<dbReference type="Proteomes" id="UP000034213">
    <property type="component" value="Unassembled WGS sequence"/>
</dbReference>
<keyword evidence="1" id="KW-0472">Membrane</keyword>
<dbReference type="InterPro" id="IPR012902">
    <property type="entry name" value="N_methyl_site"/>
</dbReference>
<protein>
    <submittedName>
        <fullName evidence="2">Type II secretion system protein G</fullName>
    </submittedName>
</protein>
<dbReference type="SUPFAM" id="SSF54523">
    <property type="entry name" value="Pili subunits"/>
    <property type="match status" value="1"/>
</dbReference>
<organism evidence="2 3">
    <name type="scientific">Candidatus Beckwithbacteria bacterium GW2011_GWA2_43_10</name>
    <dbReference type="NCBI Taxonomy" id="1618369"/>
    <lineage>
        <taxon>Bacteria</taxon>
        <taxon>Candidatus Beckwithiibacteriota</taxon>
    </lineage>
</organism>
<evidence type="ECO:0000256" key="1">
    <source>
        <dbReference type="SAM" id="Phobius"/>
    </source>
</evidence>
<reference evidence="2 3" key="1">
    <citation type="journal article" date="2015" name="Nature">
        <title>rRNA introns, odd ribosomes, and small enigmatic genomes across a large radiation of phyla.</title>
        <authorList>
            <person name="Brown C.T."/>
            <person name="Hug L.A."/>
            <person name="Thomas B.C."/>
            <person name="Sharon I."/>
            <person name="Castelle C.J."/>
            <person name="Singh A."/>
            <person name="Wilkins M.J."/>
            <person name="Williams K.H."/>
            <person name="Banfield J.F."/>
        </authorList>
    </citation>
    <scope>NUCLEOTIDE SEQUENCE [LARGE SCALE GENOMIC DNA]</scope>
</reference>
<feature type="transmembrane region" description="Helical" evidence="1">
    <location>
        <begin position="6"/>
        <end position="32"/>
    </location>
</feature>
<gene>
    <name evidence="2" type="ORF">UV54_C0045G0006</name>
</gene>
<dbReference type="Gene3D" id="3.30.700.10">
    <property type="entry name" value="Glycoprotein, Type 4 Pilin"/>
    <property type="match status" value="1"/>
</dbReference>